<proteinExistence type="predicted"/>
<dbReference type="KEGG" id="psuu:Psuf_065590"/>
<reference evidence="1 2" key="1">
    <citation type="submission" date="2020-03" db="EMBL/GenBank/DDBJ databases">
        <title>Whole genome shotgun sequence of Phytohabitans suffuscus NBRC 105367.</title>
        <authorList>
            <person name="Komaki H."/>
            <person name="Tamura T."/>
        </authorList>
    </citation>
    <scope>NUCLEOTIDE SEQUENCE [LARGE SCALE GENOMIC DNA]</scope>
    <source>
        <strain evidence="1 2">NBRC 105367</strain>
    </source>
</reference>
<evidence type="ECO:0000313" key="1">
    <source>
        <dbReference type="EMBL" id="BCB89246.1"/>
    </source>
</evidence>
<dbReference type="EMBL" id="AP022871">
    <property type="protein sequence ID" value="BCB89246.1"/>
    <property type="molecule type" value="Genomic_DNA"/>
</dbReference>
<dbReference type="GO" id="GO:0017000">
    <property type="term" value="P:antibiotic biosynthetic process"/>
    <property type="evidence" value="ECO:0007669"/>
    <property type="project" value="InterPro"/>
</dbReference>
<dbReference type="Gene3D" id="3.60.20.10">
    <property type="entry name" value="Glutamine Phosphoribosylpyrophosphate, subunit 1, domain 1"/>
    <property type="match status" value="1"/>
</dbReference>
<dbReference type="InterPro" id="IPR002692">
    <property type="entry name" value="S45"/>
</dbReference>
<name>A0A6F8YT65_9ACTN</name>
<evidence type="ECO:0000313" key="2">
    <source>
        <dbReference type="Proteomes" id="UP000503011"/>
    </source>
</evidence>
<keyword evidence="2" id="KW-1185">Reference proteome</keyword>
<dbReference type="PANTHER" id="PTHR34218">
    <property type="entry name" value="PEPTIDASE S45 PENICILLIN AMIDASE"/>
    <property type="match status" value="1"/>
</dbReference>
<dbReference type="SUPFAM" id="SSF56235">
    <property type="entry name" value="N-terminal nucleophile aminohydrolases (Ntn hydrolases)"/>
    <property type="match status" value="1"/>
</dbReference>
<organism evidence="1 2">
    <name type="scientific">Phytohabitans suffuscus</name>
    <dbReference type="NCBI Taxonomy" id="624315"/>
    <lineage>
        <taxon>Bacteria</taxon>
        <taxon>Bacillati</taxon>
        <taxon>Actinomycetota</taxon>
        <taxon>Actinomycetes</taxon>
        <taxon>Micromonosporales</taxon>
        <taxon>Micromonosporaceae</taxon>
    </lineage>
</organism>
<dbReference type="InterPro" id="IPR029055">
    <property type="entry name" value="Ntn_hydrolases_N"/>
</dbReference>
<accession>A0A6F8YT65</accession>
<dbReference type="Pfam" id="PF01804">
    <property type="entry name" value="Penicil_amidase"/>
    <property type="match status" value="1"/>
</dbReference>
<sequence>MNNPLGQSGIPPVEWLFNRGPVPVGGGSGLVNATGWSSDVGYEVNSVPSMRMIVDMSNLDGSRWVQLSGASGHAFHAHYTDQVELWRTGRTTPMLWERSSVELAAEHTMTLEPAGAG</sequence>
<protein>
    <recommendedName>
        <fullName evidence="3">Penicillin acylase family protein</fullName>
    </recommendedName>
</protein>
<dbReference type="PANTHER" id="PTHR34218:SF4">
    <property type="entry name" value="ACYL-HOMOSERINE LACTONE ACYLASE QUIP"/>
    <property type="match status" value="1"/>
</dbReference>
<dbReference type="GO" id="GO:0016787">
    <property type="term" value="F:hydrolase activity"/>
    <property type="evidence" value="ECO:0007669"/>
    <property type="project" value="InterPro"/>
</dbReference>
<dbReference type="AlphaFoldDB" id="A0A6F8YT65"/>
<evidence type="ECO:0008006" key="3">
    <source>
        <dbReference type="Google" id="ProtNLM"/>
    </source>
</evidence>
<reference evidence="1 2" key="2">
    <citation type="submission" date="2020-03" db="EMBL/GenBank/DDBJ databases">
        <authorList>
            <person name="Ichikawa N."/>
            <person name="Kimura A."/>
            <person name="Kitahashi Y."/>
            <person name="Uohara A."/>
        </authorList>
    </citation>
    <scope>NUCLEOTIDE SEQUENCE [LARGE SCALE GENOMIC DNA]</scope>
    <source>
        <strain evidence="1 2">NBRC 105367</strain>
    </source>
</reference>
<gene>
    <name evidence="1" type="ORF">Psuf_065590</name>
</gene>
<dbReference type="Proteomes" id="UP000503011">
    <property type="component" value="Chromosome"/>
</dbReference>